<comment type="caution">
    <text evidence="2">The sequence shown here is derived from an EMBL/GenBank/DDBJ whole genome shotgun (WGS) entry which is preliminary data.</text>
</comment>
<name>A0AA88EH62_FICCA</name>
<sequence>MARKFSIIGHAISWWCALALASILILASLNCNTNASRLKGFHKFKAPTSTSYGVSLSTDFTRNYVDENNDLTYEYLEVQEGDTLYSIMKEYGDPDVLENNPHIIGVEYLIPGLLIKVADYRKLEEFSKY</sequence>
<feature type="signal peptide" evidence="1">
    <location>
        <begin position="1"/>
        <end position="21"/>
    </location>
</feature>
<evidence type="ECO:0000313" key="3">
    <source>
        <dbReference type="Proteomes" id="UP001187192"/>
    </source>
</evidence>
<dbReference type="Proteomes" id="UP001187192">
    <property type="component" value="Unassembled WGS sequence"/>
</dbReference>
<feature type="chain" id="PRO_5041649713" description="LysM domain-containing protein" evidence="1">
    <location>
        <begin position="22"/>
        <end position="129"/>
    </location>
</feature>
<keyword evidence="1" id="KW-0732">Signal</keyword>
<evidence type="ECO:0000313" key="2">
    <source>
        <dbReference type="EMBL" id="GMN73165.1"/>
    </source>
</evidence>
<keyword evidence="3" id="KW-1185">Reference proteome</keyword>
<proteinExistence type="predicted"/>
<dbReference type="InterPro" id="IPR018392">
    <property type="entry name" value="LysM"/>
</dbReference>
<evidence type="ECO:0000256" key="1">
    <source>
        <dbReference type="SAM" id="SignalP"/>
    </source>
</evidence>
<organism evidence="2 3">
    <name type="scientific">Ficus carica</name>
    <name type="common">Common fig</name>
    <dbReference type="NCBI Taxonomy" id="3494"/>
    <lineage>
        <taxon>Eukaryota</taxon>
        <taxon>Viridiplantae</taxon>
        <taxon>Streptophyta</taxon>
        <taxon>Embryophyta</taxon>
        <taxon>Tracheophyta</taxon>
        <taxon>Spermatophyta</taxon>
        <taxon>Magnoliopsida</taxon>
        <taxon>eudicotyledons</taxon>
        <taxon>Gunneridae</taxon>
        <taxon>Pentapetalae</taxon>
        <taxon>rosids</taxon>
        <taxon>fabids</taxon>
        <taxon>Rosales</taxon>
        <taxon>Moraceae</taxon>
        <taxon>Ficeae</taxon>
        <taxon>Ficus</taxon>
    </lineage>
</organism>
<dbReference type="EMBL" id="BTGU01015749">
    <property type="protein sequence ID" value="GMN73165.1"/>
    <property type="molecule type" value="Genomic_DNA"/>
</dbReference>
<evidence type="ECO:0008006" key="4">
    <source>
        <dbReference type="Google" id="ProtNLM"/>
    </source>
</evidence>
<gene>
    <name evidence="2" type="ORF">TIFTF001_054828</name>
</gene>
<dbReference type="AlphaFoldDB" id="A0AA88EH62"/>
<protein>
    <recommendedName>
        <fullName evidence="4">LysM domain-containing protein</fullName>
    </recommendedName>
</protein>
<dbReference type="CDD" id="cd00118">
    <property type="entry name" value="LysM"/>
    <property type="match status" value="1"/>
</dbReference>
<accession>A0AA88EH62</accession>
<reference evidence="2" key="1">
    <citation type="submission" date="2023-07" db="EMBL/GenBank/DDBJ databases">
        <title>draft genome sequence of fig (Ficus carica).</title>
        <authorList>
            <person name="Takahashi T."/>
            <person name="Nishimura K."/>
        </authorList>
    </citation>
    <scope>NUCLEOTIDE SEQUENCE</scope>
</reference>